<dbReference type="GO" id="GO:0004519">
    <property type="term" value="F:endonuclease activity"/>
    <property type="evidence" value="ECO:0007669"/>
    <property type="project" value="UniProtKB-KW"/>
</dbReference>
<evidence type="ECO:0000256" key="1">
    <source>
        <dbReference type="ARBA" id="ARBA00022722"/>
    </source>
</evidence>
<dbReference type="GO" id="GO:0016788">
    <property type="term" value="F:hydrolase activity, acting on ester bonds"/>
    <property type="evidence" value="ECO:0007669"/>
    <property type="project" value="InterPro"/>
</dbReference>
<dbReference type="PANTHER" id="PTHR33146">
    <property type="entry name" value="ENDONUCLEASE 4"/>
    <property type="match status" value="1"/>
</dbReference>
<dbReference type="Proteomes" id="UP000538147">
    <property type="component" value="Unassembled WGS sequence"/>
</dbReference>
<evidence type="ECO:0000313" key="7">
    <source>
        <dbReference type="EMBL" id="MBB6227856.1"/>
    </source>
</evidence>
<proteinExistence type="predicted"/>
<dbReference type="SUPFAM" id="SSF48537">
    <property type="entry name" value="Phospholipase C/P1 nuclease"/>
    <property type="match status" value="1"/>
</dbReference>
<dbReference type="InterPro" id="IPR003154">
    <property type="entry name" value="S1/P1nuclease"/>
</dbReference>
<keyword evidence="3" id="KW-0255">Endonuclease</keyword>
<evidence type="ECO:0000256" key="2">
    <source>
        <dbReference type="ARBA" id="ARBA00022723"/>
    </source>
</evidence>
<evidence type="ECO:0000256" key="6">
    <source>
        <dbReference type="ARBA" id="ARBA00023180"/>
    </source>
</evidence>
<keyword evidence="4" id="KW-0378">Hydrolase</keyword>
<dbReference type="CDD" id="cd11010">
    <property type="entry name" value="S1-P1_nuclease"/>
    <property type="match status" value="1"/>
</dbReference>
<accession>A0A841L6K0</accession>
<evidence type="ECO:0008006" key="9">
    <source>
        <dbReference type="Google" id="ProtNLM"/>
    </source>
</evidence>
<keyword evidence="1" id="KW-0540">Nuclease</keyword>
<evidence type="ECO:0000256" key="5">
    <source>
        <dbReference type="ARBA" id="ARBA00023157"/>
    </source>
</evidence>
<dbReference type="PANTHER" id="PTHR33146:SF26">
    <property type="entry name" value="ENDONUCLEASE 4"/>
    <property type="match status" value="1"/>
</dbReference>
<dbReference type="GO" id="GO:0006308">
    <property type="term" value="P:DNA catabolic process"/>
    <property type="evidence" value="ECO:0007669"/>
    <property type="project" value="InterPro"/>
</dbReference>
<evidence type="ECO:0000256" key="3">
    <source>
        <dbReference type="ARBA" id="ARBA00022759"/>
    </source>
</evidence>
<protein>
    <recommendedName>
        <fullName evidence="9">S1/P1 nuclease</fullName>
    </recommendedName>
</protein>
<dbReference type="RefSeq" id="WP_184199160.1">
    <property type="nucleotide sequence ID" value="NZ_JACIIV010000013.1"/>
</dbReference>
<dbReference type="Pfam" id="PF02265">
    <property type="entry name" value="S1-P1_nuclease"/>
    <property type="match status" value="1"/>
</dbReference>
<dbReference type="InterPro" id="IPR008947">
    <property type="entry name" value="PLipase_C/P1_nuclease_dom_sf"/>
</dbReference>
<evidence type="ECO:0000256" key="4">
    <source>
        <dbReference type="ARBA" id="ARBA00022801"/>
    </source>
</evidence>
<comment type="caution">
    <text evidence="7">The sequence shown here is derived from an EMBL/GenBank/DDBJ whole genome shotgun (WGS) entry which is preliminary data.</text>
</comment>
<name>A0A841L6K0_9SPHN</name>
<organism evidence="7 8">
    <name type="scientific">Polymorphobacter multimanifer</name>
    <dbReference type="NCBI Taxonomy" id="1070431"/>
    <lineage>
        <taxon>Bacteria</taxon>
        <taxon>Pseudomonadati</taxon>
        <taxon>Pseudomonadota</taxon>
        <taxon>Alphaproteobacteria</taxon>
        <taxon>Sphingomonadales</taxon>
        <taxon>Sphingosinicellaceae</taxon>
        <taxon>Polymorphobacter</taxon>
    </lineage>
</organism>
<dbReference type="Gene3D" id="1.10.575.10">
    <property type="entry name" value="P1 Nuclease"/>
    <property type="match status" value="1"/>
</dbReference>
<gene>
    <name evidence="7" type="ORF">FHS79_002037</name>
</gene>
<sequence>MRMLFALLIVLTPAPVLAWGGYAHRMTASIAMAALTPEARGEVRRIMAGAARVETPECELASIEDASVWPDCVRALGPRFAFSAPWHYQNINICRAFDIGTKCPDGNCVTAQIPVQLDILSDRRRSPKARAEALAYFVHFMGDMHQPLHVGEKDDLGGNRVLADYGAKDMPRMNLHRIWDSDLAERALTTPPAVAPVRQVAPPLGGDVATQVAGWAEESFAISRELAYPLLGGDAASCVVEAERDVRYRVDEAYIEKTSAAVRQQVQRAGLRTAALLNAALGQNIPDKQD</sequence>
<keyword evidence="2" id="KW-0479">Metal-binding</keyword>
<dbReference type="AlphaFoldDB" id="A0A841L6K0"/>
<reference evidence="7 8" key="1">
    <citation type="submission" date="2020-08" db="EMBL/GenBank/DDBJ databases">
        <title>Genomic Encyclopedia of Type Strains, Phase IV (KMG-IV): sequencing the most valuable type-strain genomes for metagenomic binning, comparative biology and taxonomic classification.</title>
        <authorList>
            <person name="Goeker M."/>
        </authorList>
    </citation>
    <scope>NUCLEOTIDE SEQUENCE [LARGE SCALE GENOMIC DNA]</scope>
    <source>
        <strain evidence="7 8">DSM 102189</strain>
    </source>
</reference>
<dbReference type="GO" id="GO:0046872">
    <property type="term" value="F:metal ion binding"/>
    <property type="evidence" value="ECO:0007669"/>
    <property type="project" value="UniProtKB-KW"/>
</dbReference>
<dbReference type="EMBL" id="JACIIV010000013">
    <property type="protein sequence ID" value="MBB6227856.1"/>
    <property type="molecule type" value="Genomic_DNA"/>
</dbReference>
<keyword evidence="6" id="KW-0325">Glycoprotein</keyword>
<dbReference type="GO" id="GO:0003676">
    <property type="term" value="F:nucleic acid binding"/>
    <property type="evidence" value="ECO:0007669"/>
    <property type="project" value="InterPro"/>
</dbReference>
<keyword evidence="8" id="KW-1185">Reference proteome</keyword>
<evidence type="ECO:0000313" key="8">
    <source>
        <dbReference type="Proteomes" id="UP000538147"/>
    </source>
</evidence>
<keyword evidence="5" id="KW-1015">Disulfide bond</keyword>